<dbReference type="EMBL" id="ML122258">
    <property type="protein sequence ID" value="RPD62877.1"/>
    <property type="molecule type" value="Genomic_DNA"/>
</dbReference>
<evidence type="ECO:0000313" key="1">
    <source>
        <dbReference type="EMBL" id="RPD62877.1"/>
    </source>
</evidence>
<protein>
    <submittedName>
        <fullName evidence="1">Uncharacterized protein</fullName>
    </submittedName>
</protein>
<dbReference type="Proteomes" id="UP000313359">
    <property type="component" value="Unassembled WGS sequence"/>
</dbReference>
<evidence type="ECO:0000313" key="2">
    <source>
        <dbReference type="Proteomes" id="UP000313359"/>
    </source>
</evidence>
<gene>
    <name evidence="1" type="ORF">L227DRAFT_438961</name>
</gene>
<keyword evidence="2" id="KW-1185">Reference proteome</keyword>
<proteinExistence type="predicted"/>
<accession>A0A5C2SHZ1</accession>
<sequence>MVHAHKVAVNLDSEERYLSGTLSAAPVGSFCALITSRRKALLALDRCPGRSNTRRRDDLSILRCTPTWYGWRLRASLLSFTSYEACVMWSIGWMPLIQSEYRPSPRQSMPYPSPCAIYDLAMRQPASSHAEATPYRPTCADVPRTLRAEVSPSVTAARDATGNSSIAGHVTACRVCSVALRRTRRARTDASSDKAAECCVIFCAREICACKAPRSTSS</sequence>
<organism evidence="1 2">
    <name type="scientific">Lentinus tigrinus ALCF2SS1-6</name>
    <dbReference type="NCBI Taxonomy" id="1328759"/>
    <lineage>
        <taxon>Eukaryota</taxon>
        <taxon>Fungi</taxon>
        <taxon>Dikarya</taxon>
        <taxon>Basidiomycota</taxon>
        <taxon>Agaricomycotina</taxon>
        <taxon>Agaricomycetes</taxon>
        <taxon>Polyporales</taxon>
        <taxon>Polyporaceae</taxon>
        <taxon>Lentinus</taxon>
    </lineage>
</organism>
<name>A0A5C2SHZ1_9APHY</name>
<reference evidence="1" key="1">
    <citation type="journal article" date="2018" name="Genome Biol. Evol.">
        <title>Genomics and development of Lentinus tigrinus, a white-rot wood-decaying mushroom with dimorphic fruiting bodies.</title>
        <authorList>
            <person name="Wu B."/>
            <person name="Xu Z."/>
            <person name="Knudson A."/>
            <person name="Carlson A."/>
            <person name="Chen N."/>
            <person name="Kovaka S."/>
            <person name="LaButti K."/>
            <person name="Lipzen A."/>
            <person name="Pennachio C."/>
            <person name="Riley R."/>
            <person name="Schakwitz W."/>
            <person name="Umezawa K."/>
            <person name="Ohm R.A."/>
            <person name="Grigoriev I.V."/>
            <person name="Nagy L.G."/>
            <person name="Gibbons J."/>
            <person name="Hibbett D."/>
        </authorList>
    </citation>
    <scope>NUCLEOTIDE SEQUENCE [LARGE SCALE GENOMIC DNA]</scope>
    <source>
        <strain evidence="1">ALCF2SS1-6</strain>
    </source>
</reference>
<dbReference type="AlphaFoldDB" id="A0A5C2SHZ1"/>